<evidence type="ECO:0000256" key="5">
    <source>
        <dbReference type="ARBA" id="ARBA00023274"/>
    </source>
</evidence>
<feature type="region of interest" description="Disordered" evidence="10">
    <location>
        <begin position="1"/>
        <end position="115"/>
    </location>
</feature>
<comment type="function">
    <text evidence="6">Component of the mitochondrial ribosome (mitoribosome), a dedicated translation machinery responsible for the synthesis of mitochondrial genome-encoded proteins, including at least some of the essential transmembrane subunits of the mitochondrial respiratory chain. The mitoribosomes are attached to the mitochondrial inner membrane and translation products are cotranslationally integrated into the membrane.</text>
</comment>
<name>A0A6A6HQY4_VIRVR</name>
<evidence type="ECO:0000313" key="13">
    <source>
        <dbReference type="Proteomes" id="UP000800092"/>
    </source>
</evidence>
<keyword evidence="5 8" id="KW-0687">Ribonucleoprotein</keyword>
<gene>
    <name evidence="12" type="ORF">EV356DRAFT_438529</name>
</gene>
<dbReference type="GO" id="GO:0006412">
    <property type="term" value="P:translation"/>
    <property type="evidence" value="ECO:0007669"/>
    <property type="project" value="InterPro"/>
</dbReference>
<sequence length="287" mass="32179">MARFQPYTEEEKASLSQKYTPEQMEAIEAGETSISAQDLATQGAMRDDEHKLPYISDLSTIDPVIDHPVTPRSRLDPQNRPQGDASTRSGRGSSSRKEEEEEDPHMKRLIRQTGYTKQQIRRLRLKSLVAHRVTNQTRMGKIQSIYHLSVAGDGKGMLGIGEGKAHEDGDARRQAMMAAIRNMKPVPRYEERTIFGEVTGKVGAVELRLSARPPGFGLRCQHLIFEMARAAGIGDLSGKVLRSRNKMNVCKATFQALMQQKLPEDIARARGRKLVDVRKVYYGGKTF</sequence>
<organism evidence="12 13">
    <name type="scientific">Viridothelium virens</name>
    <name type="common">Speckled blister lichen</name>
    <name type="synonym">Trypethelium virens</name>
    <dbReference type="NCBI Taxonomy" id="1048519"/>
    <lineage>
        <taxon>Eukaryota</taxon>
        <taxon>Fungi</taxon>
        <taxon>Dikarya</taxon>
        <taxon>Ascomycota</taxon>
        <taxon>Pezizomycotina</taxon>
        <taxon>Dothideomycetes</taxon>
        <taxon>Dothideomycetes incertae sedis</taxon>
        <taxon>Trypetheliales</taxon>
        <taxon>Trypetheliaceae</taxon>
        <taxon>Viridothelium</taxon>
    </lineage>
</organism>
<evidence type="ECO:0000256" key="6">
    <source>
        <dbReference type="ARBA" id="ARBA00037226"/>
    </source>
</evidence>
<evidence type="ECO:0000256" key="1">
    <source>
        <dbReference type="ARBA" id="ARBA00004173"/>
    </source>
</evidence>
<dbReference type="PANTHER" id="PTHR48277">
    <property type="entry name" value="MITOCHONDRIAL RIBOSOMAL PROTEIN S5"/>
    <property type="match status" value="1"/>
</dbReference>
<keyword evidence="3 8" id="KW-0689">Ribosomal protein</keyword>
<dbReference type="InterPro" id="IPR000851">
    <property type="entry name" value="Ribosomal_uS5"/>
</dbReference>
<keyword evidence="13" id="KW-1185">Reference proteome</keyword>
<comment type="similarity">
    <text evidence="2 9">Belongs to the universal ribosomal protein uS5 family.</text>
</comment>
<accession>A0A6A6HQY4</accession>
<dbReference type="GO" id="GO:0003723">
    <property type="term" value="F:RNA binding"/>
    <property type="evidence" value="ECO:0007669"/>
    <property type="project" value="InterPro"/>
</dbReference>
<dbReference type="InterPro" id="IPR013810">
    <property type="entry name" value="Ribosomal_uS5_N"/>
</dbReference>
<dbReference type="GO" id="GO:0003735">
    <property type="term" value="F:structural constituent of ribosome"/>
    <property type="evidence" value="ECO:0007669"/>
    <property type="project" value="UniProtKB-UniRule"/>
</dbReference>
<dbReference type="FunFam" id="3.30.160.20:FF:000022">
    <property type="entry name" value="28S ribosomal protein S5, mitochondrial"/>
    <property type="match status" value="1"/>
</dbReference>
<evidence type="ECO:0000256" key="2">
    <source>
        <dbReference type="ARBA" id="ARBA00008945"/>
    </source>
</evidence>
<evidence type="ECO:0000256" key="10">
    <source>
        <dbReference type="SAM" id="MobiDB-lite"/>
    </source>
</evidence>
<evidence type="ECO:0000259" key="11">
    <source>
        <dbReference type="PROSITE" id="PS50881"/>
    </source>
</evidence>
<dbReference type="PANTHER" id="PTHR48277:SF1">
    <property type="entry name" value="MITOCHONDRIAL RIBOSOMAL PROTEIN S5"/>
    <property type="match status" value="1"/>
</dbReference>
<dbReference type="Proteomes" id="UP000800092">
    <property type="component" value="Unassembled WGS sequence"/>
</dbReference>
<dbReference type="Pfam" id="PF03719">
    <property type="entry name" value="Ribosomal_S5_C"/>
    <property type="match status" value="1"/>
</dbReference>
<dbReference type="EMBL" id="ML991771">
    <property type="protein sequence ID" value="KAF2239933.1"/>
    <property type="molecule type" value="Genomic_DNA"/>
</dbReference>
<dbReference type="InterPro" id="IPR014721">
    <property type="entry name" value="Ribsml_uS5_D2-typ_fold_subgr"/>
</dbReference>
<feature type="domain" description="S5 DRBM" evidence="11">
    <location>
        <begin position="123"/>
        <end position="186"/>
    </location>
</feature>
<dbReference type="Gene3D" id="3.30.230.10">
    <property type="match status" value="1"/>
</dbReference>
<dbReference type="AlphaFoldDB" id="A0A6A6HQY4"/>
<dbReference type="InterPro" id="IPR005324">
    <property type="entry name" value="Ribosomal_uS5_C"/>
</dbReference>
<dbReference type="Gene3D" id="3.30.160.20">
    <property type="match status" value="1"/>
</dbReference>
<evidence type="ECO:0000256" key="9">
    <source>
        <dbReference type="RuleBase" id="RU003823"/>
    </source>
</evidence>
<evidence type="ECO:0000313" key="12">
    <source>
        <dbReference type="EMBL" id="KAF2239933.1"/>
    </source>
</evidence>
<proteinExistence type="inferred from homology"/>
<dbReference type="OrthoDB" id="309483at2759"/>
<keyword evidence="4" id="KW-0496">Mitochondrion</keyword>
<dbReference type="GO" id="GO:0005763">
    <property type="term" value="C:mitochondrial small ribosomal subunit"/>
    <property type="evidence" value="ECO:0007669"/>
    <property type="project" value="UniProtKB-ARBA"/>
</dbReference>
<dbReference type="PROSITE" id="PS50881">
    <property type="entry name" value="S5_DSRBD"/>
    <property type="match status" value="1"/>
</dbReference>
<dbReference type="SUPFAM" id="SSF54211">
    <property type="entry name" value="Ribosomal protein S5 domain 2-like"/>
    <property type="match status" value="1"/>
</dbReference>
<comment type="subcellular location">
    <subcellularLocation>
        <location evidence="1">Mitochondrion</location>
    </subcellularLocation>
</comment>
<dbReference type="SUPFAM" id="SSF54768">
    <property type="entry name" value="dsRNA-binding domain-like"/>
    <property type="match status" value="1"/>
</dbReference>
<evidence type="ECO:0000256" key="4">
    <source>
        <dbReference type="ARBA" id="ARBA00023128"/>
    </source>
</evidence>
<dbReference type="InterPro" id="IPR020568">
    <property type="entry name" value="Ribosomal_Su5_D2-typ_SF"/>
</dbReference>
<dbReference type="FunFam" id="3.30.230.10:FF:000041">
    <property type="entry name" value="37S ribosomal protein S5"/>
    <property type="match status" value="1"/>
</dbReference>
<evidence type="ECO:0000256" key="7">
    <source>
        <dbReference type="ARBA" id="ARBA00039335"/>
    </source>
</evidence>
<evidence type="ECO:0000256" key="3">
    <source>
        <dbReference type="ARBA" id="ARBA00022980"/>
    </source>
</evidence>
<protein>
    <recommendedName>
        <fullName evidence="7">Small ribosomal subunit protein uS5m</fullName>
    </recommendedName>
</protein>
<evidence type="ECO:0000256" key="8">
    <source>
        <dbReference type="PROSITE-ProRule" id="PRU00268"/>
    </source>
</evidence>
<dbReference type="Pfam" id="PF00333">
    <property type="entry name" value="Ribosomal_S5"/>
    <property type="match status" value="1"/>
</dbReference>
<reference evidence="12" key="1">
    <citation type="journal article" date="2020" name="Stud. Mycol.">
        <title>101 Dothideomycetes genomes: a test case for predicting lifestyles and emergence of pathogens.</title>
        <authorList>
            <person name="Haridas S."/>
            <person name="Albert R."/>
            <person name="Binder M."/>
            <person name="Bloem J."/>
            <person name="Labutti K."/>
            <person name="Salamov A."/>
            <person name="Andreopoulos B."/>
            <person name="Baker S."/>
            <person name="Barry K."/>
            <person name="Bills G."/>
            <person name="Bluhm B."/>
            <person name="Cannon C."/>
            <person name="Castanera R."/>
            <person name="Culley D."/>
            <person name="Daum C."/>
            <person name="Ezra D."/>
            <person name="Gonzalez J."/>
            <person name="Henrissat B."/>
            <person name="Kuo A."/>
            <person name="Liang C."/>
            <person name="Lipzen A."/>
            <person name="Lutzoni F."/>
            <person name="Magnuson J."/>
            <person name="Mondo S."/>
            <person name="Nolan M."/>
            <person name="Ohm R."/>
            <person name="Pangilinan J."/>
            <person name="Park H.-J."/>
            <person name="Ramirez L."/>
            <person name="Alfaro M."/>
            <person name="Sun H."/>
            <person name="Tritt A."/>
            <person name="Yoshinaga Y."/>
            <person name="Zwiers L.-H."/>
            <person name="Turgeon B."/>
            <person name="Goodwin S."/>
            <person name="Spatafora J."/>
            <person name="Crous P."/>
            <person name="Grigoriev I."/>
        </authorList>
    </citation>
    <scope>NUCLEOTIDE SEQUENCE</scope>
    <source>
        <strain evidence="12">Tuck. ex Michener</strain>
    </source>
</reference>